<gene>
    <name evidence="6" type="primary">lptC</name>
    <name evidence="8" type="ORF">DET45_10773</name>
</gene>
<comment type="subunit">
    <text evidence="6">Component of the lipopolysaccharide transport and assembly complex. Interacts with LptA and the LptBFG transporter complex.</text>
</comment>
<evidence type="ECO:0000313" key="8">
    <source>
        <dbReference type="EMBL" id="PWW13042.1"/>
    </source>
</evidence>
<dbReference type="GO" id="GO:0005886">
    <property type="term" value="C:plasma membrane"/>
    <property type="evidence" value="ECO:0007669"/>
    <property type="project" value="UniProtKB-SubCell"/>
</dbReference>
<proteinExistence type="inferred from homology"/>
<evidence type="ECO:0000256" key="1">
    <source>
        <dbReference type="ARBA" id="ARBA00022475"/>
    </source>
</evidence>
<dbReference type="PANTHER" id="PTHR37481">
    <property type="entry name" value="LIPOPOLYSACCHARIDE EXPORT SYSTEM PROTEIN LPTC"/>
    <property type="match status" value="1"/>
</dbReference>
<dbReference type="InterPro" id="IPR052363">
    <property type="entry name" value="LPS_export_LptC"/>
</dbReference>
<dbReference type="Gene3D" id="2.60.450.10">
    <property type="entry name" value="Lipopolysaccharide (LPS) transport protein A like domain"/>
    <property type="match status" value="1"/>
</dbReference>
<reference evidence="8 9" key="1">
    <citation type="submission" date="2018-05" db="EMBL/GenBank/DDBJ databases">
        <title>Freshwater and sediment microbial communities from various areas in North America, analyzing microbe dynamics in response to fracking.</title>
        <authorList>
            <person name="Lamendella R."/>
        </authorList>
    </citation>
    <scope>NUCLEOTIDE SEQUENCE [LARGE SCALE GENOMIC DNA]</scope>
    <source>
        <strain evidence="8 9">125B1</strain>
    </source>
</reference>
<keyword evidence="5 6" id="KW-0472">Membrane</keyword>
<keyword evidence="3 6" id="KW-0812">Transmembrane</keyword>
<dbReference type="GO" id="GO:0043165">
    <property type="term" value="P:Gram-negative-bacterium-type cell outer membrane assembly"/>
    <property type="evidence" value="ECO:0007669"/>
    <property type="project" value="UniProtKB-UniRule"/>
</dbReference>
<keyword evidence="9" id="KW-1185">Reference proteome</keyword>
<evidence type="ECO:0000256" key="6">
    <source>
        <dbReference type="HAMAP-Rule" id="MF_01915"/>
    </source>
</evidence>
<dbReference type="Pfam" id="PF06835">
    <property type="entry name" value="LptC"/>
    <property type="match status" value="1"/>
</dbReference>
<comment type="similarity">
    <text evidence="6 7">Belongs to the LptC family.</text>
</comment>
<organism evidence="8 9">
    <name type="scientific">Pseudidiomarina maritima</name>
    <dbReference type="NCBI Taxonomy" id="519453"/>
    <lineage>
        <taxon>Bacteria</taxon>
        <taxon>Pseudomonadati</taxon>
        <taxon>Pseudomonadota</taxon>
        <taxon>Gammaproteobacteria</taxon>
        <taxon>Alteromonadales</taxon>
        <taxon>Idiomarinaceae</taxon>
        <taxon>Pseudidiomarina</taxon>
    </lineage>
</organism>
<dbReference type="EMBL" id="QGTT01000007">
    <property type="protein sequence ID" value="PWW13042.1"/>
    <property type="molecule type" value="Genomic_DNA"/>
</dbReference>
<dbReference type="Proteomes" id="UP000246964">
    <property type="component" value="Unassembled WGS sequence"/>
</dbReference>
<dbReference type="NCBIfam" id="TIGR04409">
    <property type="entry name" value="LptC_YrbK"/>
    <property type="match status" value="1"/>
</dbReference>
<dbReference type="OrthoDB" id="6193381at2"/>
<keyword evidence="1 6" id="KW-1003">Cell membrane</keyword>
<dbReference type="InterPro" id="IPR010664">
    <property type="entry name" value="LipoPS_assembly_LptC-rel"/>
</dbReference>
<comment type="function">
    <text evidence="7">Required for the translocation of lipopolysaccharide (LPS) from the inner membrane to the outer membrane.</text>
</comment>
<name>A0A317Q842_9GAMM</name>
<dbReference type="InterPro" id="IPR026265">
    <property type="entry name" value="LptC"/>
</dbReference>
<comment type="caution">
    <text evidence="8">The sequence shown here is derived from an EMBL/GenBank/DDBJ whole genome shotgun (WGS) entry which is preliminary data.</text>
</comment>
<dbReference type="GO" id="GO:0015221">
    <property type="term" value="F:lipopolysaccharide transmembrane transporter activity"/>
    <property type="evidence" value="ECO:0007669"/>
    <property type="project" value="InterPro"/>
</dbReference>
<keyword evidence="4 6" id="KW-1133">Transmembrane helix</keyword>
<dbReference type="HAMAP" id="MF_01915">
    <property type="entry name" value="LPS_assembly_LptC"/>
    <property type="match status" value="1"/>
</dbReference>
<evidence type="ECO:0000256" key="5">
    <source>
        <dbReference type="ARBA" id="ARBA00023136"/>
    </source>
</evidence>
<dbReference type="AlphaFoldDB" id="A0A317Q842"/>
<evidence type="ECO:0000313" key="9">
    <source>
        <dbReference type="Proteomes" id="UP000246964"/>
    </source>
</evidence>
<dbReference type="GO" id="GO:0030288">
    <property type="term" value="C:outer membrane-bounded periplasmic space"/>
    <property type="evidence" value="ECO:0007669"/>
    <property type="project" value="TreeGrafter"/>
</dbReference>
<evidence type="ECO:0000256" key="3">
    <source>
        <dbReference type="ARBA" id="ARBA00022692"/>
    </source>
</evidence>
<evidence type="ECO:0000256" key="2">
    <source>
        <dbReference type="ARBA" id="ARBA00022519"/>
    </source>
</evidence>
<accession>A0A317Q842</accession>
<keyword evidence="2 6" id="KW-0997">Cell inner membrane</keyword>
<comment type="function">
    <text evidence="6">Involved in the assembly of lipopolysaccharide (LPS). Required for the translocation of LPS from the inner membrane to the outer membrane. Facilitates the transfer of LPS from the inner membrane to the periplasmic protein LptA. Could be a docking site for LptA.</text>
</comment>
<comment type="subcellular location">
    <subcellularLocation>
        <location evidence="6">Cell inner membrane</location>
        <topology evidence="6">Single-pass membrane protein</topology>
    </subcellularLocation>
</comment>
<evidence type="ECO:0000256" key="4">
    <source>
        <dbReference type="ARBA" id="ARBA00022989"/>
    </source>
</evidence>
<evidence type="ECO:0000256" key="7">
    <source>
        <dbReference type="PIRNR" id="PIRNR028513"/>
    </source>
</evidence>
<protein>
    <recommendedName>
        <fullName evidence="6 7">Lipopolysaccharide export system protein LptC</fullName>
    </recommendedName>
</protein>
<sequence length="191" mass="21484">MTRNLVVIIAIIFATLALLVWRPFGDQDLTDEPAGYREIKPDFTAQGLIVRVYSEDGTLAHRIAAEKMTHYSPIGLTELDQPTYIVHTRDGGPVWQVAAEAGSFYGDKSLVLERNILMRSLTAEDFLERVETSYLTIDTLAETMTTEQAVVMYGRDFTIRGEGMHANLRAQTLELTKHVETIYTGRQTNSQ</sequence>
<dbReference type="GO" id="GO:0017089">
    <property type="term" value="F:glycolipid transfer activity"/>
    <property type="evidence" value="ECO:0007669"/>
    <property type="project" value="TreeGrafter"/>
</dbReference>
<dbReference type="RefSeq" id="WP_110075983.1">
    <property type="nucleotide sequence ID" value="NZ_QGTT01000007.1"/>
</dbReference>
<dbReference type="PANTHER" id="PTHR37481:SF1">
    <property type="entry name" value="LIPOPOLYSACCHARIDE EXPORT SYSTEM PROTEIN LPTC"/>
    <property type="match status" value="1"/>
</dbReference>
<dbReference type="PIRSF" id="PIRSF028513">
    <property type="entry name" value="LptC"/>
    <property type="match status" value="1"/>
</dbReference>